<evidence type="ECO:0000313" key="4">
    <source>
        <dbReference type="EMBL" id="KAK1752314.1"/>
    </source>
</evidence>
<keyword evidence="2" id="KW-0521">NADP</keyword>
<evidence type="ECO:0000313" key="5">
    <source>
        <dbReference type="Proteomes" id="UP001239445"/>
    </source>
</evidence>
<reference evidence="4" key="1">
    <citation type="submission" date="2023-06" db="EMBL/GenBank/DDBJ databases">
        <title>Genome-scale phylogeny and comparative genomics of the fungal order Sordariales.</title>
        <authorList>
            <consortium name="Lawrence Berkeley National Laboratory"/>
            <person name="Hensen N."/>
            <person name="Bonometti L."/>
            <person name="Westerberg I."/>
            <person name="Brannstrom I.O."/>
            <person name="Guillou S."/>
            <person name="Cros-Aarteil S."/>
            <person name="Calhoun S."/>
            <person name="Haridas S."/>
            <person name="Kuo A."/>
            <person name="Mondo S."/>
            <person name="Pangilinan J."/>
            <person name="Riley R."/>
            <person name="Labutti K."/>
            <person name="Andreopoulos B."/>
            <person name="Lipzen A."/>
            <person name="Chen C."/>
            <person name="Yanf M."/>
            <person name="Daum C."/>
            <person name="Ng V."/>
            <person name="Clum A."/>
            <person name="Steindorff A."/>
            <person name="Ohm R."/>
            <person name="Martin F."/>
            <person name="Silar P."/>
            <person name="Natvig D."/>
            <person name="Lalanne C."/>
            <person name="Gautier V."/>
            <person name="Ament-Velasquez S.L."/>
            <person name="Kruys A."/>
            <person name="Hutchinson M.I."/>
            <person name="Powell A.J."/>
            <person name="Barry K."/>
            <person name="Miller A.N."/>
            <person name="Grigoriev I.V."/>
            <person name="Debuchy R."/>
            <person name="Gladieux P."/>
            <person name="Thoren M.H."/>
            <person name="Johannesson H."/>
        </authorList>
    </citation>
    <scope>NUCLEOTIDE SEQUENCE</scope>
    <source>
        <strain evidence="4">PSN4</strain>
    </source>
</reference>
<keyword evidence="5" id="KW-1185">Reference proteome</keyword>
<dbReference type="PANTHER" id="PTHR43544">
    <property type="entry name" value="SHORT-CHAIN DEHYDROGENASE/REDUCTASE"/>
    <property type="match status" value="1"/>
</dbReference>
<dbReference type="EMBL" id="MU839840">
    <property type="protein sequence ID" value="KAK1752314.1"/>
    <property type="molecule type" value="Genomic_DNA"/>
</dbReference>
<comment type="caution">
    <text evidence="4">The sequence shown here is derived from an EMBL/GenBank/DDBJ whole genome shotgun (WGS) entry which is preliminary data.</text>
</comment>
<dbReference type="Pfam" id="PF00106">
    <property type="entry name" value="adh_short"/>
    <property type="match status" value="1"/>
</dbReference>
<dbReference type="InterPro" id="IPR002347">
    <property type="entry name" value="SDR_fam"/>
</dbReference>
<organism evidence="4 5">
    <name type="scientific">Echria macrotheca</name>
    <dbReference type="NCBI Taxonomy" id="438768"/>
    <lineage>
        <taxon>Eukaryota</taxon>
        <taxon>Fungi</taxon>
        <taxon>Dikarya</taxon>
        <taxon>Ascomycota</taxon>
        <taxon>Pezizomycotina</taxon>
        <taxon>Sordariomycetes</taxon>
        <taxon>Sordariomycetidae</taxon>
        <taxon>Sordariales</taxon>
        <taxon>Schizotheciaceae</taxon>
        <taxon>Echria</taxon>
    </lineage>
</organism>
<sequence length="252" mass="27187">MTEHTVYLITGANRGIGHAIAHLLLQRPNVTVIHTARRSPPPTDTSTAPHHPTSRSIHVLLDEADPALSSASLAARLREEHDIDHLDVVVANAGGSSGFKGVLDTEPQDVLYDFETNALGVFRLFRATWPLLLQSQAAHKKFVLISSSVGSIVSLDEEGFFPSAAYGMSKAAANWFAKKVSVEFKEQGLAVGIIHPGWVQTPMGQALADAIGFPQPPLDEHNSAKGVIAQMDKVTPEFSGKFVAWNGTEIPW</sequence>
<keyword evidence="3" id="KW-0560">Oxidoreductase</keyword>
<dbReference type="Proteomes" id="UP001239445">
    <property type="component" value="Unassembled WGS sequence"/>
</dbReference>
<evidence type="ECO:0000256" key="1">
    <source>
        <dbReference type="ARBA" id="ARBA00006484"/>
    </source>
</evidence>
<evidence type="ECO:0000256" key="3">
    <source>
        <dbReference type="ARBA" id="ARBA00023002"/>
    </source>
</evidence>
<gene>
    <name evidence="4" type="ORF">QBC47DRAFT_390253</name>
</gene>
<dbReference type="AlphaFoldDB" id="A0AAJ0B7S2"/>
<dbReference type="CDD" id="cd05325">
    <property type="entry name" value="carb_red_sniffer_like_SDR_c"/>
    <property type="match status" value="1"/>
</dbReference>
<comment type="similarity">
    <text evidence="1">Belongs to the short-chain dehydrogenases/reductases (SDR) family.</text>
</comment>
<dbReference type="InterPro" id="IPR051468">
    <property type="entry name" value="Fungal_SecMetab_SDRs"/>
</dbReference>
<protein>
    <submittedName>
        <fullName evidence="4">Norsolorinic acid ketoreductase</fullName>
    </submittedName>
</protein>
<name>A0AAJ0B7S2_9PEZI</name>
<proteinExistence type="inferred from homology"/>
<dbReference type="PROSITE" id="PS00061">
    <property type="entry name" value="ADH_SHORT"/>
    <property type="match status" value="1"/>
</dbReference>
<dbReference type="Gene3D" id="3.40.50.720">
    <property type="entry name" value="NAD(P)-binding Rossmann-like Domain"/>
    <property type="match status" value="1"/>
</dbReference>
<dbReference type="InterPro" id="IPR036291">
    <property type="entry name" value="NAD(P)-bd_dom_sf"/>
</dbReference>
<evidence type="ECO:0000256" key="2">
    <source>
        <dbReference type="ARBA" id="ARBA00022857"/>
    </source>
</evidence>
<dbReference type="GO" id="GO:0016491">
    <property type="term" value="F:oxidoreductase activity"/>
    <property type="evidence" value="ECO:0007669"/>
    <property type="project" value="UniProtKB-KW"/>
</dbReference>
<dbReference type="PRINTS" id="PR00081">
    <property type="entry name" value="GDHRDH"/>
</dbReference>
<dbReference type="SUPFAM" id="SSF51735">
    <property type="entry name" value="NAD(P)-binding Rossmann-fold domains"/>
    <property type="match status" value="1"/>
</dbReference>
<dbReference type="InterPro" id="IPR020904">
    <property type="entry name" value="Sc_DH/Rdtase_CS"/>
</dbReference>
<dbReference type="PANTHER" id="PTHR43544:SF7">
    <property type="entry name" value="NADB-LER2"/>
    <property type="match status" value="1"/>
</dbReference>
<accession>A0AAJ0B7S2</accession>
<dbReference type="GO" id="GO:0005737">
    <property type="term" value="C:cytoplasm"/>
    <property type="evidence" value="ECO:0007669"/>
    <property type="project" value="TreeGrafter"/>
</dbReference>